<dbReference type="InterPro" id="IPR039743">
    <property type="entry name" value="6GAL/EXGAL"/>
</dbReference>
<evidence type="ECO:0008006" key="6">
    <source>
        <dbReference type="Google" id="ProtNLM"/>
    </source>
</evidence>
<dbReference type="InterPro" id="IPR046780">
    <property type="entry name" value="aBig_2"/>
</dbReference>
<dbReference type="Gene3D" id="2.60.120.200">
    <property type="match status" value="1"/>
</dbReference>
<sequence>MKKILSFVISAAMLFGVMPSSFAADDEMLLHYDFENGAADASGSGNDGVVHGGVTIQDGYAVFDGTDGYIEMPEGILNGHDELTIAMNVCPSIYKKNQFTFNFGNSSSEGYLFLNTSRPDGSLYAAITPSDYNSEGAALYGTGVEENKFASVMVVIDGNTMKLYRDAQLVGENSELPITVSELGETSQNWLGKSPYSDPYFAGAIADFRIYPTAMSGERIRHLDDEMNKDRDNYKMYLDVNSLSFDGAYKITENIELMKTGTESGRTIAWTSSDENVILPDGTVTRPEADGDDASVTLTAEISAGDVSYTKDFEFTVLRNASVSEELRALLNSVELPRYARTLDMKEYIPEGVSYSYEGLSENGGVLSAAVAGAYNITLAASEGGVTEKRVCTVEFTDSDTEPADKTVTLFPEQSSPFGEFEGWGTSLCWWANYIGYSDKLTEKAAEYFFDPEKGLGLNIVRYNIGGGDDPEHTHIADGRPDGNMPGFAKLDNGGNMYYDWTADENQVNVLKAAIEKGVDNVEAFANSAPYFMTVSGCSSGGHDASEDNIAPEKYDDFAQYLCDVIKHFEDEEGIKFDSISPFNEPDTSYWGYGSPKQEGMHVSPGEAQSGIVNALNTALEEKDIDIILAATEETDLAKAYKNFEALDGSAKAAVDRINAHTYSGSARSEVKETAAENGKGLWMSEVDGKFLDGENAGSMAPALGLGRRITIDLNGMQPTAWIIWQIIDSHKDNVFYTNTSLEFSDGGYWGTAIANHTNGEILRSKKYYGFGQYTRYIKEGMTLISSDDTDDTVAAYDDNEIVIVSTNRTGGEKTIAYDLSDFSGTLDAADVIRTSQTEDWAQLGTVKINNETLTVTQPANSITTYVIHGQNIAPEGNLPEYGVLTAEFEDYGAYIKGDVSGAELADDAVVCFYDNGGRLIGASGTEKENGAVSVKTCAVRFNEARVFSGGKAYRVVCKGM</sequence>
<protein>
    <recommendedName>
        <fullName evidence="6">Endo-beta-1,6-galactanase-like domain-containing protein</fullName>
    </recommendedName>
</protein>
<dbReference type="InterPro" id="IPR017853">
    <property type="entry name" value="GH"/>
</dbReference>
<dbReference type="PANTHER" id="PTHR42767">
    <property type="entry name" value="ENDO-BETA-1,6-GALACTANASE"/>
    <property type="match status" value="1"/>
</dbReference>
<feature type="domain" description="Endo-beta-1,6-galactanase-like" evidence="2">
    <location>
        <begin position="423"/>
        <end position="643"/>
    </location>
</feature>
<keyword evidence="1" id="KW-0732">Signal</keyword>
<proteinExistence type="predicted"/>
<gene>
    <name evidence="4" type="ORF">IAA60_00825</name>
</gene>
<dbReference type="Pfam" id="PF20578">
    <property type="entry name" value="aBig_2"/>
    <property type="match status" value="1"/>
</dbReference>
<dbReference type="InterPro" id="IPR039514">
    <property type="entry name" value="6GAL-like"/>
</dbReference>
<evidence type="ECO:0000259" key="3">
    <source>
        <dbReference type="Pfam" id="PF20578"/>
    </source>
</evidence>
<dbReference type="Pfam" id="PF13385">
    <property type="entry name" value="Laminin_G_3"/>
    <property type="match status" value="1"/>
</dbReference>
<reference evidence="4" key="2">
    <citation type="journal article" date="2021" name="PeerJ">
        <title>Extensive microbial diversity within the chicken gut microbiome revealed by metagenomics and culture.</title>
        <authorList>
            <person name="Gilroy R."/>
            <person name="Ravi A."/>
            <person name="Getino M."/>
            <person name="Pursley I."/>
            <person name="Horton D.L."/>
            <person name="Alikhan N.F."/>
            <person name="Baker D."/>
            <person name="Gharbi K."/>
            <person name="Hall N."/>
            <person name="Watson M."/>
            <person name="Adriaenssens E.M."/>
            <person name="Foster-Nyarko E."/>
            <person name="Jarju S."/>
            <person name="Secka A."/>
            <person name="Antonio M."/>
            <person name="Oren A."/>
            <person name="Chaudhuri R.R."/>
            <person name="La Ragione R."/>
            <person name="Hildebrand F."/>
            <person name="Pallen M.J."/>
        </authorList>
    </citation>
    <scope>NUCLEOTIDE SEQUENCE</scope>
    <source>
        <strain evidence="4">CHK181-108</strain>
    </source>
</reference>
<reference evidence="4" key="1">
    <citation type="submission" date="2020-10" db="EMBL/GenBank/DDBJ databases">
        <authorList>
            <person name="Gilroy R."/>
        </authorList>
    </citation>
    <scope>NUCLEOTIDE SEQUENCE</scope>
    <source>
        <strain evidence="4">CHK181-108</strain>
    </source>
</reference>
<dbReference type="EMBL" id="DVLU01000006">
    <property type="protein sequence ID" value="HIT84426.1"/>
    <property type="molecule type" value="Genomic_DNA"/>
</dbReference>
<feature type="chain" id="PRO_5039674676" description="Endo-beta-1,6-galactanase-like domain-containing protein" evidence="1">
    <location>
        <begin position="24"/>
        <end position="961"/>
    </location>
</feature>
<dbReference type="Gene3D" id="2.60.40.1180">
    <property type="entry name" value="Golgi alpha-mannosidase II"/>
    <property type="match status" value="1"/>
</dbReference>
<organism evidence="4 5">
    <name type="scientific">Candidatus Ornithomonoglobus intestinigallinarum</name>
    <dbReference type="NCBI Taxonomy" id="2840894"/>
    <lineage>
        <taxon>Bacteria</taxon>
        <taxon>Bacillati</taxon>
        <taxon>Bacillota</taxon>
        <taxon>Clostridia</taxon>
        <taxon>Candidatus Ornithomonoglobus</taxon>
    </lineage>
</organism>
<evidence type="ECO:0000256" key="1">
    <source>
        <dbReference type="SAM" id="SignalP"/>
    </source>
</evidence>
<evidence type="ECO:0000259" key="2">
    <source>
        <dbReference type="Pfam" id="PF14587"/>
    </source>
</evidence>
<evidence type="ECO:0000313" key="5">
    <source>
        <dbReference type="Proteomes" id="UP000824165"/>
    </source>
</evidence>
<dbReference type="SUPFAM" id="SSF49899">
    <property type="entry name" value="Concanavalin A-like lectins/glucanases"/>
    <property type="match status" value="1"/>
</dbReference>
<dbReference type="AlphaFoldDB" id="A0A9D1H1Z7"/>
<feature type="signal peptide" evidence="1">
    <location>
        <begin position="1"/>
        <end position="23"/>
    </location>
</feature>
<name>A0A9D1H1Z7_9FIRM</name>
<dbReference type="InterPro" id="IPR013320">
    <property type="entry name" value="ConA-like_dom_sf"/>
</dbReference>
<dbReference type="PANTHER" id="PTHR42767:SF1">
    <property type="entry name" value="ENDO-BETA-1,6-GALACTANASE-LIKE DOMAIN-CONTAINING PROTEIN"/>
    <property type="match status" value="1"/>
</dbReference>
<dbReference type="SUPFAM" id="SSF51445">
    <property type="entry name" value="(Trans)glycosidases"/>
    <property type="match status" value="1"/>
</dbReference>
<evidence type="ECO:0000313" key="4">
    <source>
        <dbReference type="EMBL" id="HIT84426.1"/>
    </source>
</evidence>
<dbReference type="Pfam" id="PF14587">
    <property type="entry name" value="Glyco_hydr_30_2"/>
    <property type="match status" value="1"/>
</dbReference>
<accession>A0A9D1H1Z7</accession>
<dbReference type="Proteomes" id="UP000824165">
    <property type="component" value="Unassembled WGS sequence"/>
</dbReference>
<dbReference type="InterPro" id="IPR013780">
    <property type="entry name" value="Glyco_hydro_b"/>
</dbReference>
<comment type="caution">
    <text evidence="4">The sequence shown here is derived from an EMBL/GenBank/DDBJ whole genome shotgun (WGS) entry which is preliminary data.</text>
</comment>
<dbReference type="GO" id="GO:0004553">
    <property type="term" value="F:hydrolase activity, hydrolyzing O-glycosyl compounds"/>
    <property type="evidence" value="ECO:0007669"/>
    <property type="project" value="InterPro"/>
</dbReference>
<feature type="domain" description="Atrophied bacterial Ig" evidence="3">
    <location>
        <begin position="237"/>
        <end position="319"/>
    </location>
</feature>
<dbReference type="Gene3D" id="3.20.20.80">
    <property type="entry name" value="Glycosidases"/>
    <property type="match status" value="1"/>
</dbReference>